<accession>A0A3A9A7N0</accession>
<dbReference type="EMBL" id="RAYQ01000035">
    <property type="protein sequence ID" value="RKI87770.1"/>
    <property type="molecule type" value="Genomic_DNA"/>
</dbReference>
<dbReference type="GO" id="GO:0000725">
    <property type="term" value="P:recombinational repair"/>
    <property type="evidence" value="ECO:0007669"/>
    <property type="project" value="TreeGrafter"/>
</dbReference>
<dbReference type="AlphaFoldDB" id="A0A3A9A7N0"/>
<comment type="caution">
    <text evidence="1">The sequence shown here is derived from an EMBL/GenBank/DDBJ whole genome shotgun (WGS) entry which is preliminary data.</text>
</comment>
<reference evidence="1 2" key="1">
    <citation type="submission" date="2018-09" db="EMBL/GenBank/DDBJ databases">
        <title>Murine metabolic-syndrome-specific gut microbial biobank.</title>
        <authorList>
            <person name="Liu C."/>
        </authorList>
    </citation>
    <scope>NUCLEOTIDE SEQUENCE [LARGE SCALE GENOMIC DNA]</scope>
    <source>
        <strain evidence="1 2">0.1xD8-82</strain>
    </source>
</reference>
<dbReference type="Gene3D" id="3.40.50.300">
    <property type="entry name" value="P-loop containing nucleotide triphosphate hydrolases"/>
    <property type="match status" value="2"/>
</dbReference>
<organism evidence="1 2">
    <name type="scientific">Parablautia intestinalis</name>
    <dbReference type="NCBI Taxonomy" id="2320100"/>
    <lineage>
        <taxon>Bacteria</taxon>
        <taxon>Bacillati</taxon>
        <taxon>Bacillota</taxon>
        <taxon>Clostridia</taxon>
        <taxon>Lachnospirales</taxon>
        <taxon>Lachnospiraceae</taxon>
        <taxon>Parablautia</taxon>
    </lineage>
</organism>
<dbReference type="InterPro" id="IPR027417">
    <property type="entry name" value="P-loop_NTPase"/>
</dbReference>
<proteinExistence type="predicted"/>
<keyword evidence="1" id="KW-0547">Nucleotide-binding</keyword>
<keyword evidence="1" id="KW-0378">Hydrolase</keyword>
<name>A0A3A9A7N0_9FIRM</name>
<dbReference type="InterPro" id="IPR000212">
    <property type="entry name" value="DNA_helicase_UvrD/REP"/>
</dbReference>
<dbReference type="Proteomes" id="UP000280696">
    <property type="component" value="Unassembled WGS sequence"/>
</dbReference>
<dbReference type="GO" id="GO:0005524">
    <property type="term" value="F:ATP binding"/>
    <property type="evidence" value="ECO:0007669"/>
    <property type="project" value="InterPro"/>
</dbReference>
<keyword evidence="2" id="KW-1185">Reference proteome</keyword>
<evidence type="ECO:0000313" key="2">
    <source>
        <dbReference type="Proteomes" id="UP000280696"/>
    </source>
</evidence>
<gene>
    <name evidence="1" type="ORF">D7V94_20330</name>
</gene>
<sequence>MYKKTLQPRQSFRVEAGAGSGKTYSLNKVIDWIQDNYWQSLNLKKQKVACITYTNAGVDVIASRLRMESFIEPMTIHTFAWGLIKQFEHELKEKIVEENLLPDGIKGDDFDMVHYEIGARYVENRVLYLHHNDVISLFARFMDNKKFRQLLTVQYPIILIDEYQDSLKVIIDKFLNWFIDKKEGPQFGFFGDAWQTIYEKSSCGIIDSANVAVIGKEANFRSQQVIVDVLNEMRPELPQICATDDNDGFVKVITCNDFCGNRQKGYYKGELPNDILIERIDNLQEKLDKDYQWNDEHITLMITHKMLAKQQSYVNLLEMLDERLKDGDDPYLEFFSKVVEPLYSALEEKRLTRIFDVLGSRGYPIEYKGQKRIWSEFEKQLEEGRKRTIGDVMKVLFEPQGIQIPIPPKVQESHKKYLDDRENQYGRSTIGHLYSISYSEVLNTLEFLSPNAEYSTDHGVKGEEYQNVLFVVGRGWNNYQFDKYMGCDSSKLKGNEYNAYIRNRNLFYVCCSRARKRLVLFITVPVEGDFMIYLKKLFGVENICTYSEFMSKDK</sequence>
<keyword evidence="1" id="KW-0347">Helicase</keyword>
<dbReference type="GO" id="GO:0003677">
    <property type="term" value="F:DNA binding"/>
    <property type="evidence" value="ECO:0007669"/>
    <property type="project" value="InterPro"/>
</dbReference>
<dbReference type="PANTHER" id="PTHR11070:SF2">
    <property type="entry name" value="ATP-DEPENDENT DNA HELICASE SRS2"/>
    <property type="match status" value="1"/>
</dbReference>
<keyword evidence="1" id="KW-0067">ATP-binding</keyword>
<protein>
    <submittedName>
        <fullName evidence="1">ATP-dependent helicase</fullName>
    </submittedName>
</protein>
<evidence type="ECO:0000313" key="1">
    <source>
        <dbReference type="EMBL" id="RKI87770.1"/>
    </source>
</evidence>
<dbReference type="Pfam" id="PF13245">
    <property type="entry name" value="AAA_19"/>
    <property type="match status" value="1"/>
</dbReference>
<dbReference type="SUPFAM" id="SSF52540">
    <property type="entry name" value="P-loop containing nucleoside triphosphate hydrolases"/>
    <property type="match status" value="1"/>
</dbReference>
<dbReference type="GO" id="GO:0043138">
    <property type="term" value="F:3'-5' DNA helicase activity"/>
    <property type="evidence" value="ECO:0007669"/>
    <property type="project" value="TreeGrafter"/>
</dbReference>
<dbReference type="OrthoDB" id="9765670at2"/>
<dbReference type="PANTHER" id="PTHR11070">
    <property type="entry name" value="UVRD / RECB / PCRA DNA HELICASE FAMILY MEMBER"/>
    <property type="match status" value="1"/>
</dbReference>